<dbReference type="GO" id="GO:0005524">
    <property type="term" value="F:ATP binding"/>
    <property type="evidence" value="ECO:0007669"/>
    <property type="project" value="InterPro"/>
</dbReference>
<evidence type="ECO:0008006" key="3">
    <source>
        <dbReference type="Google" id="ProtNLM"/>
    </source>
</evidence>
<reference evidence="1 2" key="1">
    <citation type="submission" date="2015-07" db="EMBL/GenBank/DDBJ databases">
        <title>Whole genome sequencing of Bosea vaviloviae isolated from cave pool.</title>
        <authorList>
            <person name="Tan N.E.H."/>
            <person name="Lee Y.P."/>
            <person name="Gan H.M."/>
            <person name="Barton H."/>
            <person name="Savka M.A."/>
        </authorList>
    </citation>
    <scope>NUCLEOTIDE SEQUENCE [LARGE SCALE GENOMIC DNA]</scope>
    <source>
        <strain evidence="1 2">SD260</strain>
    </source>
</reference>
<sequence>MPILSAIPADIRRAACAFHEAGHIVVGWHHQRCITHAWLRPPYGFSGETCFEPYRRGFQADRPGDQLRAEVEITILSAGHCGEMIYWNEGKAAKWYPGELHSHADDLDQMKPYIALLRPADEVLLRERCARAATVILYQPSMRLAHAAVAQRLFADRRIERDEVDDIIGSVTGAGRGRPVLPAGP</sequence>
<dbReference type="InterPro" id="IPR037219">
    <property type="entry name" value="Peptidase_M41-like"/>
</dbReference>
<proteinExistence type="predicted"/>
<evidence type="ECO:0000313" key="1">
    <source>
        <dbReference type="EMBL" id="KPH79506.1"/>
    </source>
</evidence>
<keyword evidence="2" id="KW-1185">Reference proteome</keyword>
<dbReference type="GO" id="GO:0004176">
    <property type="term" value="F:ATP-dependent peptidase activity"/>
    <property type="evidence" value="ECO:0007669"/>
    <property type="project" value="InterPro"/>
</dbReference>
<dbReference type="PATRIC" id="fig|1526658.3.peg.45"/>
<evidence type="ECO:0000313" key="2">
    <source>
        <dbReference type="Proteomes" id="UP000037822"/>
    </source>
</evidence>
<dbReference type="GO" id="GO:0006508">
    <property type="term" value="P:proteolysis"/>
    <property type="evidence" value="ECO:0007669"/>
    <property type="project" value="InterPro"/>
</dbReference>
<gene>
    <name evidence="1" type="ORF">AE618_16490</name>
</gene>
<dbReference type="SUPFAM" id="SSF140990">
    <property type="entry name" value="FtsH protease domain-like"/>
    <property type="match status" value="1"/>
</dbReference>
<dbReference type="Gene3D" id="1.20.58.760">
    <property type="entry name" value="Peptidase M41"/>
    <property type="match status" value="1"/>
</dbReference>
<comment type="caution">
    <text evidence="1">The sequence shown here is derived from an EMBL/GenBank/DDBJ whole genome shotgun (WGS) entry which is preliminary data.</text>
</comment>
<dbReference type="AlphaFoldDB" id="A0A0N1N155"/>
<dbReference type="GO" id="GO:0004222">
    <property type="term" value="F:metalloendopeptidase activity"/>
    <property type="evidence" value="ECO:0007669"/>
    <property type="project" value="InterPro"/>
</dbReference>
<protein>
    <recommendedName>
        <fullName evidence="3">Peptidase M41 domain-containing protein</fullName>
    </recommendedName>
</protein>
<dbReference type="Proteomes" id="UP000037822">
    <property type="component" value="Unassembled WGS sequence"/>
</dbReference>
<dbReference type="EMBL" id="LGSZ01000048">
    <property type="protein sequence ID" value="KPH79506.1"/>
    <property type="molecule type" value="Genomic_DNA"/>
</dbReference>
<organism evidence="1 2">
    <name type="scientific">Bosea vaviloviae</name>
    <dbReference type="NCBI Taxonomy" id="1526658"/>
    <lineage>
        <taxon>Bacteria</taxon>
        <taxon>Pseudomonadati</taxon>
        <taxon>Pseudomonadota</taxon>
        <taxon>Alphaproteobacteria</taxon>
        <taxon>Hyphomicrobiales</taxon>
        <taxon>Boseaceae</taxon>
        <taxon>Bosea</taxon>
    </lineage>
</organism>
<name>A0A0N1N155_9HYPH</name>
<dbReference type="RefSeq" id="WP_054210161.1">
    <property type="nucleotide sequence ID" value="NZ_LGSZ01000048.1"/>
</dbReference>
<accession>A0A0N1N155</accession>
<dbReference type="OrthoDB" id="8158941at2"/>